<dbReference type="InterPro" id="IPR012545">
    <property type="entry name" value="DUF1697"/>
</dbReference>
<sequence length="173" mass="18345">MESQIALLRGVNLGAHNRVAMARLRELLTAAGYGSVRTHLQSGNVVLTADTAADDTAERISAELAREYGAAIPVLVRTVDELADVVAADPFGSAATDPSRYLVQFRDTAPDPAPLAAAATGAERYAVVGREIYLWLPNGVHSSKLAAAVNRAGGTGRNWRTVLRLLELAREIA</sequence>
<protein>
    <recommendedName>
        <fullName evidence="3">DUF1697 domain-containing protein</fullName>
    </recommendedName>
</protein>
<proteinExistence type="predicted"/>
<dbReference type="PIRSF" id="PIRSF008502">
    <property type="entry name" value="UCP008502"/>
    <property type="match status" value="1"/>
</dbReference>
<organism evidence="1 2">
    <name type="scientific">Actinocatenispora rupis</name>
    <dbReference type="NCBI Taxonomy" id="519421"/>
    <lineage>
        <taxon>Bacteria</taxon>
        <taxon>Bacillati</taxon>
        <taxon>Actinomycetota</taxon>
        <taxon>Actinomycetes</taxon>
        <taxon>Micromonosporales</taxon>
        <taxon>Micromonosporaceae</taxon>
        <taxon>Actinocatenispora</taxon>
    </lineage>
</organism>
<evidence type="ECO:0000313" key="2">
    <source>
        <dbReference type="Proteomes" id="UP000612808"/>
    </source>
</evidence>
<comment type="caution">
    <text evidence="1">The sequence shown here is derived from an EMBL/GenBank/DDBJ whole genome shotgun (WGS) entry which is preliminary data.</text>
</comment>
<dbReference type="PANTHER" id="PTHR36439">
    <property type="entry name" value="BLL4334 PROTEIN"/>
    <property type="match status" value="1"/>
</dbReference>
<reference evidence="1" key="1">
    <citation type="submission" date="2021-01" db="EMBL/GenBank/DDBJ databases">
        <title>Whole genome shotgun sequence of Actinocatenispora rupis NBRC 107355.</title>
        <authorList>
            <person name="Komaki H."/>
            <person name="Tamura T."/>
        </authorList>
    </citation>
    <scope>NUCLEOTIDE SEQUENCE</scope>
    <source>
        <strain evidence="1">NBRC 107355</strain>
    </source>
</reference>
<dbReference type="Proteomes" id="UP000612808">
    <property type="component" value="Unassembled WGS sequence"/>
</dbReference>
<gene>
    <name evidence="1" type="ORF">Aru02nite_47280</name>
</gene>
<dbReference type="PANTHER" id="PTHR36439:SF1">
    <property type="entry name" value="DUF1697 DOMAIN-CONTAINING PROTEIN"/>
    <property type="match status" value="1"/>
</dbReference>
<dbReference type="Gene3D" id="3.30.70.1280">
    <property type="entry name" value="SP0830-like domains"/>
    <property type="match status" value="1"/>
</dbReference>
<dbReference type="AlphaFoldDB" id="A0A8J3JBQ8"/>
<evidence type="ECO:0008006" key="3">
    <source>
        <dbReference type="Google" id="ProtNLM"/>
    </source>
</evidence>
<name>A0A8J3JBQ8_9ACTN</name>
<dbReference type="Pfam" id="PF08002">
    <property type="entry name" value="DUF1697"/>
    <property type="match status" value="1"/>
</dbReference>
<evidence type="ECO:0000313" key="1">
    <source>
        <dbReference type="EMBL" id="GID13839.1"/>
    </source>
</evidence>
<dbReference type="EMBL" id="BOMB01000027">
    <property type="protein sequence ID" value="GID13839.1"/>
    <property type="molecule type" value="Genomic_DNA"/>
</dbReference>
<dbReference type="SUPFAM" id="SSF160379">
    <property type="entry name" value="SP0830-like"/>
    <property type="match status" value="1"/>
</dbReference>
<accession>A0A8J3JBQ8</accession>
<dbReference type="RefSeq" id="WP_203661250.1">
    <property type="nucleotide sequence ID" value="NZ_BAAAZM010000014.1"/>
</dbReference>
<keyword evidence="2" id="KW-1185">Reference proteome</keyword>